<accession>A0A3Q1G5A2</accession>
<dbReference type="InParanoid" id="A0A3Q1G5A2"/>
<organism evidence="1 2">
    <name type="scientific">Acanthochromis polyacanthus</name>
    <name type="common">spiny chromis</name>
    <dbReference type="NCBI Taxonomy" id="80966"/>
    <lineage>
        <taxon>Eukaryota</taxon>
        <taxon>Metazoa</taxon>
        <taxon>Chordata</taxon>
        <taxon>Craniata</taxon>
        <taxon>Vertebrata</taxon>
        <taxon>Euteleostomi</taxon>
        <taxon>Actinopterygii</taxon>
        <taxon>Neopterygii</taxon>
        <taxon>Teleostei</taxon>
        <taxon>Neoteleostei</taxon>
        <taxon>Acanthomorphata</taxon>
        <taxon>Ovalentaria</taxon>
        <taxon>Pomacentridae</taxon>
        <taxon>Acanthochromis</taxon>
    </lineage>
</organism>
<keyword evidence="2" id="KW-1185">Reference proteome</keyword>
<dbReference type="AlphaFoldDB" id="A0A3Q1G5A2"/>
<sequence length="127" mass="14281">MIFCMFCIGTHRSAIAIMLSLLGKMSQSCSVHLLRPQFLAAAFLSVHSLIPLLLRMPALILMLHQSFCPSHTPFLRHSWTRCPFMWANSSPNPAGTINHRAIVSDLEVLPLIQASYMLKVTQTKIYT</sequence>
<reference evidence="1" key="1">
    <citation type="submission" date="2025-08" db="UniProtKB">
        <authorList>
            <consortium name="Ensembl"/>
        </authorList>
    </citation>
    <scope>IDENTIFICATION</scope>
</reference>
<name>A0A3Q1G5A2_9TELE</name>
<dbReference type="Ensembl" id="ENSAPOT00000012593.1">
    <property type="protein sequence ID" value="ENSAPOP00000022897.1"/>
    <property type="gene ID" value="ENSAPOG00000004385.1"/>
</dbReference>
<dbReference type="Proteomes" id="UP000257200">
    <property type="component" value="Unplaced"/>
</dbReference>
<evidence type="ECO:0000313" key="1">
    <source>
        <dbReference type="Ensembl" id="ENSAPOP00000022897.1"/>
    </source>
</evidence>
<evidence type="ECO:0000313" key="2">
    <source>
        <dbReference type="Proteomes" id="UP000257200"/>
    </source>
</evidence>
<protein>
    <submittedName>
        <fullName evidence="1">Uncharacterized protein</fullName>
    </submittedName>
</protein>
<proteinExistence type="predicted"/>
<reference evidence="1" key="2">
    <citation type="submission" date="2025-09" db="UniProtKB">
        <authorList>
            <consortium name="Ensembl"/>
        </authorList>
    </citation>
    <scope>IDENTIFICATION</scope>
</reference>